<feature type="signal peptide" evidence="1">
    <location>
        <begin position="1"/>
        <end position="27"/>
    </location>
</feature>
<dbReference type="GeneID" id="33558957"/>
<name>A0A1Y1U8F1_9TREE</name>
<reference evidence="2 3" key="1">
    <citation type="submission" date="2017-03" db="EMBL/GenBank/DDBJ databases">
        <title>Widespread Adenine N6-methylation of Active Genes in Fungi.</title>
        <authorList>
            <consortium name="DOE Joint Genome Institute"/>
            <person name="Mondo S.J."/>
            <person name="Dannebaum R.O."/>
            <person name="Kuo R.C."/>
            <person name="Louie K.B."/>
            <person name="Bewick A.J."/>
            <person name="Labutti K."/>
            <person name="Haridas S."/>
            <person name="Kuo A."/>
            <person name="Salamov A."/>
            <person name="Ahrendt S.R."/>
            <person name="Lau R."/>
            <person name="Bowen B.P."/>
            <person name="Lipzen A."/>
            <person name="Sullivan W."/>
            <person name="Andreopoulos W.B."/>
            <person name="Clum A."/>
            <person name="Lindquist E."/>
            <person name="Daum C."/>
            <person name="Northen T.R."/>
            <person name="Ramamoorthy G."/>
            <person name="Schmitz R.J."/>
            <person name="Gryganskyi A."/>
            <person name="Culley D."/>
            <person name="Magnuson J."/>
            <person name="James T.Y."/>
            <person name="O'Malley M.A."/>
            <person name="Stajich J.E."/>
            <person name="Spatafora J.W."/>
            <person name="Visel A."/>
            <person name="Grigoriev I.V."/>
        </authorList>
    </citation>
    <scope>NUCLEOTIDE SEQUENCE [LARGE SCALE GENOMIC DNA]</scope>
    <source>
        <strain evidence="2 3">NRRL Y-17943</strain>
    </source>
</reference>
<evidence type="ECO:0000313" key="3">
    <source>
        <dbReference type="Proteomes" id="UP000193218"/>
    </source>
</evidence>
<proteinExistence type="predicted"/>
<gene>
    <name evidence="2" type="ORF">BD324DRAFT_638704</name>
</gene>
<dbReference type="AlphaFoldDB" id="A0A1Y1U8F1"/>
<accession>A0A1Y1U8F1</accession>
<dbReference type="RefSeq" id="XP_021868113.1">
    <property type="nucleotide sequence ID" value="XM_022017148.1"/>
</dbReference>
<dbReference type="InParanoid" id="A0A1Y1U8F1"/>
<sequence>MKPSLSVPKLLSLTFFVLLLTLTSGDAIRLWDPSARREPAKSLGAQSRQCSTNAECLRLGSPIRKQDVTGGAKVHKRASVTMTTGTTTTLSPKPTPSKFSTSIAVFASYNSSFLGYISRSNVAPDGVLLPFFSGFDVSDYRSAPSFPSDGGSQDSQYLQVIVDVTPHETTYGHNITFPWSGTPPAYFLCAFMYAIARTRDINQPYAQAYLSACNSQGIGTTQAGSPPALGENAIWTIDGTSGELSAVWEQPSGELLPLTCYYDPGIPTAGVPPSFVFVNGEDIYGNNGAFKIVSIFSQRELLGRR</sequence>
<keyword evidence="1" id="KW-0732">Signal</keyword>
<feature type="chain" id="PRO_5012417705" evidence="1">
    <location>
        <begin position="28"/>
        <end position="305"/>
    </location>
</feature>
<dbReference type="Proteomes" id="UP000193218">
    <property type="component" value="Unassembled WGS sequence"/>
</dbReference>
<keyword evidence="3" id="KW-1185">Reference proteome</keyword>
<evidence type="ECO:0000256" key="1">
    <source>
        <dbReference type="SAM" id="SignalP"/>
    </source>
</evidence>
<evidence type="ECO:0000313" key="2">
    <source>
        <dbReference type="EMBL" id="ORX33814.1"/>
    </source>
</evidence>
<dbReference type="EMBL" id="NBSH01000017">
    <property type="protein sequence ID" value="ORX33814.1"/>
    <property type="molecule type" value="Genomic_DNA"/>
</dbReference>
<organism evidence="2 3">
    <name type="scientific">Kockovaella imperatae</name>
    <dbReference type="NCBI Taxonomy" id="4999"/>
    <lineage>
        <taxon>Eukaryota</taxon>
        <taxon>Fungi</taxon>
        <taxon>Dikarya</taxon>
        <taxon>Basidiomycota</taxon>
        <taxon>Agaricomycotina</taxon>
        <taxon>Tremellomycetes</taxon>
        <taxon>Tremellales</taxon>
        <taxon>Cuniculitremaceae</taxon>
        <taxon>Kockovaella</taxon>
    </lineage>
</organism>
<protein>
    <submittedName>
        <fullName evidence="2">Uncharacterized protein</fullName>
    </submittedName>
</protein>
<comment type="caution">
    <text evidence="2">The sequence shown here is derived from an EMBL/GenBank/DDBJ whole genome shotgun (WGS) entry which is preliminary data.</text>
</comment>